<dbReference type="RefSeq" id="WP_135086780.1">
    <property type="nucleotide sequence ID" value="NZ_SPDV01000019.1"/>
</dbReference>
<dbReference type="AlphaFoldDB" id="A0A4Y8ZQ67"/>
<dbReference type="EMBL" id="SPDV01000019">
    <property type="protein sequence ID" value="TFI58151.1"/>
    <property type="molecule type" value="Genomic_DNA"/>
</dbReference>
<name>A0A4Y8ZQ67_9SPHN</name>
<dbReference type="OrthoDB" id="7595390at2"/>
<accession>A0A4Y8ZQ67</accession>
<evidence type="ECO:0000313" key="1">
    <source>
        <dbReference type="EMBL" id="TFI58151.1"/>
    </source>
</evidence>
<dbReference type="Proteomes" id="UP000298213">
    <property type="component" value="Unassembled WGS sequence"/>
</dbReference>
<reference evidence="1 2" key="1">
    <citation type="submission" date="2019-03" db="EMBL/GenBank/DDBJ databases">
        <title>Genome sequence of Sphingomonas sp. 17J27-24.</title>
        <authorList>
            <person name="Kim M."/>
            <person name="Maeng S."/>
            <person name="Sathiyaraj S."/>
        </authorList>
    </citation>
    <scope>NUCLEOTIDE SEQUENCE [LARGE SCALE GENOMIC DNA]</scope>
    <source>
        <strain evidence="1 2">17J27-24</strain>
    </source>
</reference>
<evidence type="ECO:0000313" key="2">
    <source>
        <dbReference type="Proteomes" id="UP000298213"/>
    </source>
</evidence>
<comment type="caution">
    <text evidence="1">The sequence shown here is derived from an EMBL/GenBank/DDBJ whole genome shotgun (WGS) entry which is preliminary data.</text>
</comment>
<evidence type="ECO:0008006" key="3">
    <source>
        <dbReference type="Google" id="ProtNLM"/>
    </source>
</evidence>
<sequence>MHWNEHSVICTYRVRADRRQDFIALLERHWPTLHAAGLVSETPAVHFEAVPSEDPHDEKGPTFVEIFSWANAEAPHMAHRMPEVMAIWEPMGGMVEARDGRPPMEFPRFRPLALGGA</sequence>
<keyword evidence="2" id="KW-1185">Reference proteome</keyword>
<gene>
    <name evidence="1" type="ORF">E2493_11240</name>
</gene>
<organism evidence="1 2">
    <name type="scientific">Sphingomonas parva</name>
    <dbReference type="NCBI Taxonomy" id="2555898"/>
    <lineage>
        <taxon>Bacteria</taxon>
        <taxon>Pseudomonadati</taxon>
        <taxon>Pseudomonadota</taxon>
        <taxon>Alphaproteobacteria</taxon>
        <taxon>Sphingomonadales</taxon>
        <taxon>Sphingomonadaceae</taxon>
        <taxon>Sphingomonas</taxon>
    </lineage>
</organism>
<protein>
    <recommendedName>
        <fullName evidence="3">ABM domain-containing protein</fullName>
    </recommendedName>
</protein>
<dbReference type="SUPFAM" id="SSF54909">
    <property type="entry name" value="Dimeric alpha+beta barrel"/>
    <property type="match status" value="1"/>
</dbReference>
<dbReference type="InterPro" id="IPR011008">
    <property type="entry name" value="Dimeric_a/b-barrel"/>
</dbReference>
<proteinExistence type="predicted"/>